<keyword evidence="2" id="KW-1185">Reference proteome</keyword>
<sequence>PGHLGQPEAVPLVLGLTGSISEGGGGKGGGGKFGFIDQDDGGEKMFVMPAACRSFGSMAIPAVGTRVSYDVVLDPKSGRPRAENVQPLGPLPAQMERAFATLSPHQGLPGPGHSGTVSKSGTSFGFIEQDSGGESMFVLPLSCGGQIPPVGTRVTYE</sequence>
<feature type="non-terminal residue" evidence="1">
    <location>
        <position position="157"/>
    </location>
</feature>
<comment type="caution">
    <text evidence="1">The sequence shown here is derived from an EMBL/GenBank/DDBJ whole genome shotgun (WGS) entry which is preliminary data.</text>
</comment>
<name>A0A813F5P0_POLGL</name>
<feature type="non-terminal residue" evidence="1">
    <location>
        <position position="1"/>
    </location>
</feature>
<gene>
    <name evidence="1" type="ORF">PGLA1383_LOCUS27587</name>
</gene>
<accession>A0A813F5P0</accession>
<dbReference type="Proteomes" id="UP000654075">
    <property type="component" value="Unassembled WGS sequence"/>
</dbReference>
<dbReference type="Gene3D" id="2.40.50.140">
    <property type="entry name" value="Nucleic acid-binding proteins"/>
    <property type="match status" value="1"/>
</dbReference>
<proteinExistence type="predicted"/>
<reference evidence="1" key="1">
    <citation type="submission" date="2021-02" db="EMBL/GenBank/DDBJ databases">
        <authorList>
            <person name="Dougan E. K."/>
            <person name="Rhodes N."/>
            <person name="Thang M."/>
            <person name="Chan C."/>
        </authorList>
    </citation>
    <scope>NUCLEOTIDE SEQUENCE</scope>
</reference>
<evidence type="ECO:0000313" key="2">
    <source>
        <dbReference type="Proteomes" id="UP000654075"/>
    </source>
</evidence>
<evidence type="ECO:0000313" key="1">
    <source>
        <dbReference type="EMBL" id="CAE8609757.1"/>
    </source>
</evidence>
<protein>
    <submittedName>
        <fullName evidence="1">Uncharacterized protein</fullName>
    </submittedName>
</protein>
<dbReference type="AlphaFoldDB" id="A0A813F5P0"/>
<dbReference type="InterPro" id="IPR012340">
    <property type="entry name" value="NA-bd_OB-fold"/>
</dbReference>
<organism evidence="1 2">
    <name type="scientific">Polarella glacialis</name>
    <name type="common">Dinoflagellate</name>
    <dbReference type="NCBI Taxonomy" id="89957"/>
    <lineage>
        <taxon>Eukaryota</taxon>
        <taxon>Sar</taxon>
        <taxon>Alveolata</taxon>
        <taxon>Dinophyceae</taxon>
        <taxon>Suessiales</taxon>
        <taxon>Suessiaceae</taxon>
        <taxon>Polarella</taxon>
    </lineage>
</organism>
<dbReference type="SUPFAM" id="SSF50249">
    <property type="entry name" value="Nucleic acid-binding proteins"/>
    <property type="match status" value="1"/>
</dbReference>
<dbReference type="EMBL" id="CAJNNV010024397">
    <property type="protein sequence ID" value="CAE8609757.1"/>
    <property type="molecule type" value="Genomic_DNA"/>
</dbReference>